<protein>
    <submittedName>
        <fullName evidence="1">Uncharacterized protein</fullName>
    </submittedName>
</protein>
<dbReference type="Proteomes" id="UP000199005">
    <property type="component" value="Unassembled WGS sequence"/>
</dbReference>
<proteinExistence type="predicted"/>
<organism evidence="1 2">
    <name type="scientific">Azotobacter beijerinckii</name>
    <dbReference type="NCBI Taxonomy" id="170623"/>
    <lineage>
        <taxon>Bacteria</taxon>
        <taxon>Pseudomonadati</taxon>
        <taxon>Pseudomonadota</taxon>
        <taxon>Gammaproteobacteria</taxon>
        <taxon>Pseudomonadales</taxon>
        <taxon>Pseudomonadaceae</taxon>
        <taxon>Azotobacter</taxon>
    </lineage>
</organism>
<evidence type="ECO:0000313" key="1">
    <source>
        <dbReference type="EMBL" id="SEJ53071.1"/>
    </source>
</evidence>
<evidence type="ECO:0000313" key="2">
    <source>
        <dbReference type="Proteomes" id="UP000199005"/>
    </source>
</evidence>
<sequence>MDLEIIGLQTLTSQCHHHLQSGSIMHGAMAGLEAFEGKDESVVLSFTLDLGENPLDLDQATTFTNVYYCQTITSAI</sequence>
<accession>A0A1H6ZI56</accession>
<name>A0A1H6ZI56_9GAMM</name>
<reference evidence="1 2" key="1">
    <citation type="submission" date="2016-10" db="EMBL/GenBank/DDBJ databases">
        <authorList>
            <person name="de Groot N.N."/>
        </authorList>
    </citation>
    <scope>NUCLEOTIDE SEQUENCE [LARGE SCALE GENOMIC DNA]</scope>
    <source>
        <strain evidence="1 2">DSM 1041</strain>
    </source>
</reference>
<dbReference type="EMBL" id="FNYO01000151">
    <property type="protein sequence ID" value="SEJ53071.1"/>
    <property type="molecule type" value="Genomic_DNA"/>
</dbReference>
<dbReference type="STRING" id="170623.SAMN04244579_04706"/>
<gene>
    <name evidence="1" type="ORF">SAMN04244579_04706</name>
</gene>
<dbReference type="AlphaFoldDB" id="A0A1H6ZI56"/>